<reference evidence="4" key="1">
    <citation type="journal article" date="2019" name="Int. J. Syst. Evol. Microbiol.">
        <title>The Global Catalogue of Microorganisms (GCM) 10K type strain sequencing project: providing services to taxonomists for standard genome sequencing and annotation.</title>
        <authorList>
            <consortium name="The Broad Institute Genomics Platform"/>
            <consortium name="The Broad Institute Genome Sequencing Center for Infectious Disease"/>
            <person name="Wu L."/>
            <person name="Ma J."/>
        </authorList>
    </citation>
    <scope>NUCLEOTIDE SEQUENCE [LARGE SCALE GENOMIC DNA]</scope>
    <source>
        <strain evidence="4">CGMCC 4.1469</strain>
    </source>
</reference>
<dbReference type="Proteomes" id="UP001596052">
    <property type="component" value="Unassembled WGS sequence"/>
</dbReference>
<dbReference type="RefSeq" id="WP_377162276.1">
    <property type="nucleotide sequence ID" value="NZ_JBHSMQ010000001.1"/>
</dbReference>
<evidence type="ECO:0000313" key="4">
    <source>
        <dbReference type="Proteomes" id="UP001596052"/>
    </source>
</evidence>
<evidence type="ECO:0000256" key="1">
    <source>
        <dbReference type="SAM" id="MobiDB-lite"/>
    </source>
</evidence>
<keyword evidence="2" id="KW-1133">Transmembrane helix</keyword>
<keyword evidence="2" id="KW-0472">Membrane</keyword>
<keyword evidence="4" id="KW-1185">Reference proteome</keyword>
<sequence>MPSGSIGSHRAFLGVSITLCVILSLTLYVGWTFYFFNTASRNSKIEKAQIAEKKAKELEKLGISLAKPHAAAPAPAPVILPKILAGGVDAAPAAVAPATTPAQQPSQQEAVNPAESSVQPLPLLETSDEVVQAVALLDQYWKTESWKDRIPLVANSERVARLMKDYYETQKASDPVPGDLVNKARYQIDGTEILYFSYASNRPTGTLEIAMLRGPQGKFLIDWESLTGYGEMSFQEFRNKRPASPVLMRSYVRLFEYYNYEFSNSSKYLCIKLISENGDNSLYAYCERGSQLARWIETDLAATGPAGFKGYTMLISFPPNAQSSQCVHLDKVLAQRWLNLQK</sequence>
<proteinExistence type="predicted"/>
<evidence type="ECO:0000313" key="3">
    <source>
        <dbReference type="EMBL" id="MFC5453316.1"/>
    </source>
</evidence>
<comment type="caution">
    <text evidence="3">The sequence shown here is derived from an EMBL/GenBank/DDBJ whole genome shotgun (WGS) entry which is preliminary data.</text>
</comment>
<feature type="region of interest" description="Disordered" evidence="1">
    <location>
        <begin position="96"/>
        <end position="116"/>
    </location>
</feature>
<protein>
    <submittedName>
        <fullName evidence="3">Uncharacterized protein</fullName>
    </submittedName>
</protein>
<feature type="transmembrane region" description="Helical" evidence="2">
    <location>
        <begin position="12"/>
        <end position="36"/>
    </location>
</feature>
<organism evidence="3 4">
    <name type="scientific">Prosthecobacter fluviatilis</name>
    <dbReference type="NCBI Taxonomy" id="445931"/>
    <lineage>
        <taxon>Bacteria</taxon>
        <taxon>Pseudomonadati</taxon>
        <taxon>Verrucomicrobiota</taxon>
        <taxon>Verrucomicrobiia</taxon>
        <taxon>Verrucomicrobiales</taxon>
        <taxon>Verrucomicrobiaceae</taxon>
        <taxon>Prosthecobacter</taxon>
    </lineage>
</organism>
<gene>
    <name evidence="3" type="ORF">ACFQDI_00500</name>
</gene>
<accession>A0ABW0KL58</accession>
<keyword evidence="2" id="KW-0812">Transmembrane</keyword>
<evidence type="ECO:0000256" key="2">
    <source>
        <dbReference type="SAM" id="Phobius"/>
    </source>
</evidence>
<dbReference type="EMBL" id="JBHSMQ010000001">
    <property type="protein sequence ID" value="MFC5453316.1"/>
    <property type="molecule type" value="Genomic_DNA"/>
</dbReference>
<feature type="compositionally biased region" description="Low complexity" evidence="1">
    <location>
        <begin position="96"/>
        <end position="110"/>
    </location>
</feature>
<name>A0ABW0KL58_9BACT</name>